<accession>A0AAF0ASA7</accession>
<protein>
    <submittedName>
        <fullName evidence="2">Schizosaccharomyces specific protein Meu25</fullName>
    </submittedName>
</protein>
<feature type="compositionally biased region" description="Basic and acidic residues" evidence="1">
    <location>
        <begin position="14"/>
        <end position="23"/>
    </location>
</feature>
<feature type="region of interest" description="Disordered" evidence="1">
    <location>
        <begin position="200"/>
        <end position="246"/>
    </location>
</feature>
<name>A0AAF0ASA7_9SCHI</name>
<dbReference type="RefSeq" id="XP_056035134.1">
    <property type="nucleotide sequence ID" value="XM_056179667.1"/>
</dbReference>
<dbReference type="Proteomes" id="UP001212411">
    <property type="component" value="Chromosome 1"/>
</dbReference>
<feature type="compositionally biased region" description="Polar residues" evidence="1">
    <location>
        <begin position="24"/>
        <end position="63"/>
    </location>
</feature>
<evidence type="ECO:0000313" key="2">
    <source>
        <dbReference type="EMBL" id="WBW70891.1"/>
    </source>
</evidence>
<keyword evidence="3" id="KW-1185">Reference proteome</keyword>
<feature type="compositionally biased region" description="Polar residues" evidence="1">
    <location>
        <begin position="233"/>
        <end position="246"/>
    </location>
</feature>
<feature type="compositionally biased region" description="Polar residues" evidence="1">
    <location>
        <begin position="1"/>
        <end position="13"/>
    </location>
</feature>
<organism evidence="2 3">
    <name type="scientific">Schizosaccharomyces osmophilus</name>
    <dbReference type="NCBI Taxonomy" id="2545709"/>
    <lineage>
        <taxon>Eukaryota</taxon>
        <taxon>Fungi</taxon>
        <taxon>Dikarya</taxon>
        <taxon>Ascomycota</taxon>
        <taxon>Taphrinomycotina</taxon>
        <taxon>Schizosaccharomycetes</taxon>
        <taxon>Schizosaccharomycetales</taxon>
        <taxon>Schizosaccharomycetaceae</taxon>
        <taxon>Schizosaccharomyces</taxon>
    </lineage>
</organism>
<gene>
    <name evidence="2" type="primary">meu25</name>
    <name evidence="2" type="ORF">SOMG_00874</name>
</gene>
<dbReference type="AlphaFoldDB" id="A0AAF0ASA7"/>
<dbReference type="KEGG" id="som:SOMG_00874"/>
<evidence type="ECO:0000256" key="1">
    <source>
        <dbReference type="SAM" id="MobiDB-lite"/>
    </source>
</evidence>
<proteinExistence type="predicted"/>
<feature type="compositionally biased region" description="Basic and acidic residues" evidence="1">
    <location>
        <begin position="216"/>
        <end position="229"/>
    </location>
</feature>
<reference evidence="2 3" key="1">
    <citation type="journal article" date="2023" name="G3 (Bethesda)">
        <title>A high-quality reference genome for the fission yeast Schizosaccharomyces osmophilus.</title>
        <authorList>
            <person name="Jia G.S."/>
            <person name="Zhang W.C."/>
            <person name="Liang Y."/>
            <person name="Liu X.H."/>
            <person name="Rhind N."/>
            <person name="Pidoux A."/>
            <person name="Brysch-Herzberg M."/>
            <person name="Du L.L."/>
        </authorList>
    </citation>
    <scope>NUCLEOTIDE SEQUENCE [LARGE SCALE GENOMIC DNA]</scope>
    <source>
        <strain evidence="2 3">CBS 15793</strain>
    </source>
</reference>
<feature type="region of interest" description="Disordered" evidence="1">
    <location>
        <begin position="1"/>
        <end position="63"/>
    </location>
</feature>
<sequence length="631" mass="72270">MKNGSGIDNSFSNEEFHLSDGSHSRLNTASSGSADTVVNDKPPTQNLGLSFSDTNLSNPPKSASTESILSQSILSEPSRFFRWVNKISLTLHLGTKNSSASTAESNLAVDSYNEPVGDPAFIPVLKQIGGFDEIRDNLVITDPNFDVKDYDVKFMYLLRKYLLDGPDCGFVFKNEKHMPDGPRVASAKAHAVLSEKLMASKPNSTSPDFGSSQASVHEDSPIEKNEESVKSVLGQQDLKSSNHSVQIQGTNDRLRAVSQLEVICEETAASVERADGSSLFLADSETPHYHLGNESKRKEILDLYTELAKNNDLVAGHTLKDTYFFVFTEDSLLPLERFEYTPKELALFNIQQKAHRWTFRKTQEERLIQWEQLPFKVEDLQHIPFIVEDNTFEQDKTERPYSIRELAYMETRFIALIFPNDLQKRNFEFHRTLARARDFQTPKAREDEIAYETELKQNPSKFLYELDLMESLPANQRRALWAELADFSSKQETDPLLSLWKRQVINCRIGHPKLHTVPISAFFCVKNQPRLIGVRTASATSFFHIDRDYTTYDLRTQTFLRTAPSRSAQNWLLVIHHLEFLGRSFPHLIHLDKYYGFLDYQMDYFRTYTENNLEQPVKSTSNLQEMLMQQV</sequence>
<evidence type="ECO:0000313" key="3">
    <source>
        <dbReference type="Proteomes" id="UP001212411"/>
    </source>
</evidence>
<dbReference type="EMBL" id="CP115611">
    <property type="protein sequence ID" value="WBW70891.1"/>
    <property type="molecule type" value="Genomic_DNA"/>
</dbReference>
<feature type="compositionally biased region" description="Polar residues" evidence="1">
    <location>
        <begin position="201"/>
        <end position="215"/>
    </location>
</feature>
<dbReference type="GeneID" id="80874356"/>